<dbReference type="GO" id="GO:0004817">
    <property type="term" value="F:cysteine-tRNA ligase activity"/>
    <property type="evidence" value="ECO:0007669"/>
    <property type="project" value="TreeGrafter"/>
</dbReference>
<organism evidence="5 6">
    <name type="scientific">Candidatus Methanofastidiosum methylothiophilum</name>
    <dbReference type="NCBI Taxonomy" id="1705564"/>
    <lineage>
        <taxon>Archaea</taxon>
        <taxon>Methanobacteriati</taxon>
        <taxon>Methanobacteriota</taxon>
        <taxon>Stenosarchaea group</taxon>
        <taxon>Candidatus Methanofastidiosia</taxon>
        <taxon>Candidatus Methanofastidiosales</taxon>
        <taxon>Candidatus Methanofastidiosaceae</taxon>
        <taxon>Candidatus Methanofastidiosum</taxon>
    </lineage>
</organism>
<evidence type="ECO:0000259" key="4">
    <source>
        <dbReference type="Pfam" id="PF01406"/>
    </source>
</evidence>
<dbReference type="GO" id="GO:0006423">
    <property type="term" value="P:cysteinyl-tRNA aminoacylation"/>
    <property type="evidence" value="ECO:0007669"/>
    <property type="project" value="TreeGrafter"/>
</dbReference>
<keyword evidence="5" id="KW-0030">Aminoacyl-tRNA synthetase</keyword>
<protein>
    <submittedName>
        <fullName evidence="5">Cysteinyl-tRNA synthetase</fullName>
    </submittedName>
</protein>
<dbReference type="EMBL" id="LNGC01000103">
    <property type="protein sequence ID" value="KYC49216.1"/>
    <property type="molecule type" value="Genomic_DNA"/>
</dbReference>
<dbReference type="Gene3D" id="3.40.50.620">
    <property type="entry name" value="HUPs"/>
    <property type="match status" value="1"/>
</dbReference>
<feature type="domain" description="tRNA synthetases class I catalytic" evidence="4">
    <location>
        <begin position="32"/>
        <end position="335"/>
    </location>
</feature>
<evidence type="ECO:0000256" key="3">
    <source>
        <dbReference type="ARBA" id="ARBA00022840"/>
    </source>
</evidence>
<gene>
    <name evidence="5" type="ORF">AMQ22_01695</name>
</gene>
<evidence type="ECO:0000256" key="2">
    <source>
        <dbReference type="ARBA" id="ARBA00022741"/>
    </source>
</evidence>
<dbReference type="PANTHER" id="PTHR10890:SF3">
    <property type="entry name" value="CYSTEINE--TRNA LIGASE, CYTOPLASMIC"/>
    <property type="match status" value="1"/>
</dbReference>
<reference evidence="5 6" key="1">
    <citation type="journal article" date="2016" name="ISME J.">
        <title>Chasing the elusive Euryarchaeota class WSA2: genomes reveal a uniquely fastidious methyl-reducing methanogen.</title>
        <authorList>
            <person name="Nobu M.K."/>
            <person name="Narihiro T."/>
            <person name="Kuroda K."/>
            <person name="Mei R."/>
            <person name="Liu W.T."/>
        </authorList>
    </citation>
    <scope>NUCLEOTIDE SEQUENCE [LARGE SCALE GENOMIC DNA]</scope>
    <source>
        <strain evidence="5">U1lsi0528_Bin055</strain>
    </source>
</reference>
<dbReference type="SUPFAM" id="SSF52374">
    <property type="entry name" value="Nucleotidylyl transferase"/>
    <property type="match status" value="1"/>
</dbReference>
<evidence type="ECO:0000313" key="5">
    <source>
        <dbReference type="EMBL" id="KYC49216.1"/>
    </source>
</evidence>
<sequence length="430" mass="50615">MNMNSNEHSILKTNNYPNFCFYNSLTKKVEVFKPINNKEIKMFTCGPSIYRKPHIGNYRTFIFEDILQRYLEYLGYNVTRLMNFTDIEDKAIEEAKKKGITVKELTKNIADIFHDEIKLLNIKSPTYIVRSTETVDEAIKIISKLLEKGYAYYYKEDIFFDPTKFNGFGKLYGLDMTKWPKKKIRFKRDNYSNNIWNLGDFILWHSCEDENYPCWDAPIGRGWPAWNAQDPGIIVHSLGNKVDICCGGIDNRLMHHDYNIAIMESYSGEDFCPYWLHGHHLFVNGKKMSKRKGNILYIEDLLTKGYSTREIRFFLIYSQYSKKMNFTFSKFDKTKKKLNEFVKMINYLLIKNNPRESSLNVDMLLDELSKSFEAEMGNDLNVKNAFDSIFLTVKKLYLLKKKGMISDKDSEIISNKICRIDEVLQVIFTK</sequence>
<keyword evidence="2" id="KW-0547">Nucleotide-binding</keyword>
<evidence type="ECO:0000256" key="1">
    <source>
        <dbReference type="ARBA" id="ARBA00022598"/>
    </source>
</evidence>
<keyword evidence="1" id="KW-0436">Ligase</keyword>
<evidence type="ECO:0000313" key="6">
    <source>
        <dbReference type="Proteomes" id="UP000075398"/>
    </source>
</evidence>
<dbReference type="Pfam" id="PF01406">
    <property type="entry name" value="tRNA-synt_1e"/>
    <property type="match status" value="1"/>
</dbReference>
<dbReference type="AlphaFoldDB" id="A0A150IW42"/>
<dbReference type="InterPro" id="IPR024909">
    <property type="entry name" value="Cys-tRNA/MSH_ligase"/>
</dbReference>
<comment type="caution">
    <text evidence="5">The sequence shown here is derived from an EMBL/GenBank/DDBJ whole genome shotgun (WGS) entry which is preliminary data.</text>
</comment>
<dbReference type="Proteomes" id="UP000075398">
    <property type="component" value="Unassembled WGS sequence"/>
</dbReference>
<dbReference type="InterPro" id="IPR032678">
    <property type="entry name" value="tRNA-synt_1_cat_dom"/>
</dbReference>
<dbReference type="GO" id="GO:0005829">
    <property type="term" value="C:cytosol"/>
    <property type="evidence" value="ECO:0007669"/>
    <property type="project" value="TreeGrafter"/>
</dbReference>
<dbReference type="GO" id="GO:0005524">
    <property type="term" value="F:ATP binding"/>
    <property type="evidence" value="ECO:0007669"/>
    <property type="project" value="UniProtKB-KW"/>
</dbReference>
<dbReference type="InterPro" id="IPR014729">
    <property type="entry name" value="Rossmann-like_a/b/a_fold"/>
</dbReference>
<proteinExistence type="predicted"/>
<dbReference type="PANTHER" id="PTHR10890">
    <property type="entry name" value="CYSTEINYL-TRNA SYNTHETASE"/>
    <property type="match status" value="1"/>
</dbReference>
<name>A0A150IW42_9EURY</name>
<accession>A0A150IW42</accession>
<dbReference type="PRINTS" id="PR00983">
    <property type="entry name" value="TRNASYNTHCYS"/>
</dbReference>
<keyword evidence="3" id="KW-0067">ATP-binding</keyword>